<accession>A0ABS3QAY5</accession>
<evidence type="ECO:0000313" key="1">
    <source>
        <dbReference type="EMBL" id="MBO2008420.1"/>
    </source>
</evidence>
<comment type="caution">
    <text evidence="1">The sequence shown here is derived from an EMBL/GenBank/DDBJ whole genome shotgun (WGS) entry which is preliminary data.</text>
</comment>
<sequence length="115" mass="13329">MDANEYQLLKSSGEILDFATLKETERCLFEARHSQLAQSITRILVNNKIEKPVYHDKSEEQYTSYYRIDLSAEDIEIIVSMFGDKEVSALTANFEMTSLSSFYASMLDRWNDLII</sequence>
<evidence type="ECO:0000313" key="2">
    <source>
        <dbReference type="Proteomes" id="UP000664369"/>
    </source>
</evidence>
<proteinExistence type="predicted"/>
<reference evidence="1 2" key="1">
    <citation type="submission" date="2021-03" db="EMBL/GenBank/DDBJ databases">
        <authorList>
            <person name="Kim M.K."/>
        </authorList>
    </citation>
    <scope>NUCLEOTIDE SEQUENCE [LARGE SCALE GENOMIC DNA]</scope>
    <source>
        <strain evidence="1 2">BT442</strain>
    </source>
</reference>
<name>A0ABS3QAY5_9BACT</name>
<organism evidence="1 2">
    <name type="scientific">Hymenobacter negativus</name>
    <dbReference type="NCBI Taxonomy" id="2795026"/>
    <lineage>
        <taxon>Bacteria</taxon>
        <taxon>Pseudomonadati</taxon>
        <taxon>Bacteroidota</taxon>
        <taxon>Cytophagia</taxon>
        <taxon>Cytophagales</taxon>
        <taxon>Hymenobacteraceae</taxon>
        <taxon>Hymenobacter</taxon>
    </lineage>
</organism>
<dbReference type="RefSeq" id="WP_208173951.1">
    <property type="nucleotide sequence ID" value="NZ_JAGETZ010000002.1"/>
</dbReference>
<gene>
    <name evidence="1" type="ORF">J4E00_05100</name>
</gene>
<protein>
    <submittedName>
        <fullName evidence="1">Uncharacterized protein</fullName>
    </submittedName>
</protein>
<dbReference type="Proteomes" id="UP000664369">
    <property type="component" value="Unassembled WGS sequence"/>
</dbReference>
<keyword evidence="2" id="KW-1185">Reference proteome</keyword>
<dbReference type="EMBL" id="JAGETZ010000002">
    <property type="protein sequence ID" value="MBO2008420.1"/>
    <property type="molecule type" value="Genomic_DNA"/>
</dbReference>